<evidence type="ECO:0000313" key="8">
    <source>
        <dbReference type="EMBL" id="KXZ47823.1"/>
    </source>
</evidence>
<comment type="cofactor">
    <cofactor evidence="5">
        <name>FAD</name>
        <dbReference type="ChEBI" id="CHEBI:57692"/>
    </cofactor>
</comment>
<reference evidence="9" key="1">
    <citation type="journal article" date="2016" name="Nat. Commun.">
        <title>The Gonium pectorale genome demonstrates co-option of cell cycle regulation during the evolution of multicellularity.</title>
        <authorList>
            <person name="Hanschen E.R."/>
            <person name="Marriage T.N."/>
            <person name="Ferris P.J."/>
            <person name="Hamaji T."/>
            <person name="Toyoda A."/>
            <person name="Fujiyama A."/>
            <person name="Neme R."/>
            <person name="Noguchi H."/>
            <person name="Minakuchi Y."/>
            <person name="Suzuki M."/>
            <person name="Kawai-Toyooka H."/>
            <person name="Smith D.R."/>
            <person name="Sparks H."/>
            <person name="Anderson J."/>
            <person name="Bakaric R."/>
            <person name="Luria V."/>
            <person name="Karger A."/>
            <person name="Kirschner M.W."/>
            <person name="Durand P.M."/>
            <person name="Michod R.E."/>
            <person name="Nozaki H."/>
            <person name="Olson B.J."/>
        </authorList>
    </citation>
    <scope>NUCLEOTIDE SEQUENCE [LARGE SCALE GENOMIC DNA]</scope>
    <source>
        <strain evidence="9">NIES-2863</strain>
    </source>
</reference>
<keyword evidence="4 5" id="KW-0560">Oxidoreductase</keyword>
<dbReference type="OrthoDB" id="66881at2759"/>
<proteinExistence type="inferred from homology"/>
<feature type="region of interest" description="Disordered" evidence="6">
    <location>
        <begin position="467"/>
        <end position="501"/>
    </location>
</feature>
<evidence type="ECO:0000256" key="3">
    <source>
        <dbReference type="ARBA" id="ARBA00022827"/>
    </source>
</evidence>
<evidence type="ECO:0000313" key="9">
    <source>
        <dbReference type="Proteomes" id="UP000075714"/>
    </source>
</evidence>
<evidence type="ECO:0000256" key="5">
    <source>
        <dbReference type="RuleBase" id="RU361177"/>
    </source>
</evidence>
<dbReference type="GO" id="GO:0004499">
    <property type="term" value="F:N,N-dimethylaniline monooxygenase activity"/>
    <property type="evidence" value="ECO:0007669"/>
    <property type="project" value="InterPro"/>
</dbReference>
<dbReference type="Proteomes" id="UP000075714">
    <property type="component" value="Unassembled WGS sequence"/>
</dbReference>
<feature type="compositionally biased region" description="Low complexity" evidence="6">
    <location>
        <begin position="648"/>
        <end position="658"/>
    </location>
</feature>
<comment type="similarity">
    <text evidence="1 5">Belongs to the FMO family.</text>
</comment>
<dbReference type="PANTHER" id="PTHR23023">
    <property type="entry name" value="DIMETHYLANILINE MONOOXYGENASE"/>
    <property type="match status" value="1"/>
</dbReference>
<dbReference type="STRING" id="33097.A0A150GDG8"/>
<sequence>MWGDPSATYESLQTNLSRYTCSFSDFPWPPTSPDFPSAVDVSNYLASYRDAFLAGDNCAMALGCEVLQVLRSPQGPGWVVEWRYAGPSSGGGEPATPQSREFDFVIVASGYAAAPFSPQIPGLETFPGLVIHSKDYRGPSSLTGRRRVAVVGGGHSAVDIAADLAAGVSQGTAAPPSAQAGDTAVHAAAAAASTSVVHVLPRPFWVIPRYLPSDPQSPHPAFLPLDLQLYRRSRRQGSGERLFPTAEHHRQANTYFHSVCGDQGARLSPCLAIPPDCSEPAIVAVSDTYGVLAASGRMQLRRASLQRIHGASLELSDGGPPLDGVDAIVLCTGFRPRMDFLPADVLATLSYTPDDRYVPLALHRGVLHPDVPGLAFVGMFRGPYFGTAELQARLAAAALSGALPAEADAAQREGVAVELRLRAQSPRPVLPHGDYVGHADSLAAALGVLPPPEWRAEHDVVVPAHFALVPPPRPAPPPHAQREQEQQSGEVPPGADQGADGAWEAEAARRAVANVESALRAYRGGRMVAGAVFRALHGEWALHRRIDSRMASSPSGTVTGRASFVMTDAPGGGADTAQYLYQESGQFTIDGGGSMRVRREYVYSYDKAVDRIDVHFAEGGSRGGFFHSLRFLPPASAGEQPGGLQCEAAAAPPGADTDTSAGAGVGPCRTGGPAGCGTGVCGAGSTGCSPAIGALETAVVEQGEGGAGASISGDGWRAVGDHLCIRDMYRASYRFAFQGIQLREFEIQFRVSGPQKDYTATALYTRRK</sequence>
<organism evidence="8 9">
    <name type="scientific">Gonium pectorale</name>
    <name type="common">Green alga</name>
    <dbReference type="NCBI Taxonomy" id="33097"/>
    <lineage>
        <taxon>Eukaryota</taxon>
        <taxon>Viridiplantae</taxon>
        <taxon>Chlorophyta</taxon>
        <taxon>core chlorophytes</taxon>
        <taxon>Chlorophyceae</taxon>
        <taxon>CS clade</taxon>
        <taxon>Chlamydomonadales</taxon>
        <taxon>Volvocaceae</taxon>
        <taxon>Gonium</taxon>
    </lineage>
</organism>
<dbReference type="SUPFAM" id="SSF51905">
    <property type="entry name" value="FAD/NAD(P)-binding domain"/>
    <property type="match status" value="2"/>
</dbReference>
<feature type="domain" description="DUF6314" evidence="7">
    <location>
        <begin position="536"/>
        <end position="646"/>
    </location>
</feature>
<dbReference type="GO" id="GO:0050661">
    <property type="term" value="F:NADP binding"/>
    <property type="evidence" value="ECO:0007669"/>
    <property type="project" value="InterPro"/>
</dbReference>
<dbReference type="InterPro" id="IPR045632">
    <property type="entry name" value="DUF6314"/>
</dbReference>
<protein>
    <recommendedName>
        <fullName evidence="5">Flavin-containing monooxygenase</fullName>
        <ecNumber evidence="5">1.-.-.-</ecNumber>
    </recommendedName>
</protein>
<feature type="compositionally biased region" description="Pro residues" evidence="6">
    <location>
        <begin position="469"/>
        <end position="479"/>
    </location>
</feature>
<evidence type="ECO:0000256" key="6">
    <source>
        <dbReference type="SAM" id="MobiDB-lite"/>
    </source>
</evidence>
<dbReference type="AlphaFoldDB" id="A0A150GDG8"/>
<evidence type="ECO:0000259" key="7">
    <source>
        <dbReference type="Pfam" id="PF19834"/>
    </source>
</evidence>
<dbReference type="Gene3D" id="3.50.50.60">
    <property type="entry name" value="FAD/NAD(P)-binding domain"/>
    <property type="match status" value="2"/>
</dbReference>
<comment type="caution">
    <text evidence="8">The sequence shown here is derived from an EMBL/GenBank/DDBJ whole genome shotgun (WGS) entry which is preliminary data.</text>
</comment>
<dbReference type="InterPro" id="IPR050346">
    <property type="entry name" value="FMO-like"/>
</dbReference>
<dbReference type="GO" id="GO:0050660">
    <property type="term" value="F:flavin adenine dinucleotide binding"/>
    <property type="evidence" value="ECO:0007669"/>
    <property type="project" value="InterPro"/>
</dbReference>
<name>A0A150GDG8_GONPE</name>
<gene>
    <name evidence="8" type="ORF">GPECTOR_32g435</name>
</gene>
<dbReference type="InterPro" id="IPR020946">
    <property type="entry name" value="Flavin_mOase-like"/>
</dbReference>
<evidence type="ECO:0000256" key="1">
    <source>
        <dbReference type="ARBA" id="ARBA00009183"/>
    </source>
</evidence>
<keyword evidence="9" id="KW-1185">Reference proteome</keyword>
<dbReference type="EC" id="1.-.-.-" evidence="5"/>
<accession>A0A150GDG8</accession>
<evidence type="ECO:0000256" key="2">
    <source>
        <dbReference type="ARBA" id="ARBA00022630"/>
    </source>
</evidence>
<feature type="domain" description="DUF6314" evidence="7">
    <location>
        <begin position="715"/>
        <end position="766"/>
    </location>
</feature>
<keyword evidence="5" id="KW-0503">Monooxygenase</keyword>
<dbReference type="Pfam" id="PF00743">
    <property type="entry name" value="FMO-like"/>
    <property type="match status" value="1"/>
</dbReference>
<feature type="region of interest" description="Disordered" evidence="6">
    <location>
        <begin position="638"/>
        <end position="658"/>
    </location>
</feature>
<dbReference type="EMBL" id="LSYV01000033">
    <property type="protein sequence ID" value="KXZ47823.1"/>
    <property type="molecule type" value="Genomic_DNA"/>
</dbReference>
<keyword evidence="2 5" id="KW-0285">Flavoprotein</keyword>
<dbReference type="InterPro" id="IPR036188">
    <property type="entry name" value="FAD/NAD-bd_sf"/>
</dbReference>
<dbReference type="Pfam" id="PF19834">
    <property type="entry name" value="DUF6314"/>
    <property type="match status" value="2"/>
</dbReference>
<keyword evidence="3 5" id="KW-0274">FAD</keyword>
<evidence type="ECO:0000256" key="4">
    <source>
        <dbReference type="ARBA" id="ARBA00023002"/>
    </source>
</evidence>